<dbReference type="EnsemblPlants" id="TraesCS6B02G424100.1">
    <property type="protein sequence ID" value="TraesCS6B02G424100.1"/>
    <property type="gene ID" value="TraesCS6B02G424100"/>
</dbReference>
<feature type="transmembrane region" description="Helical" evidence="27">
    <location>
        <begin position="814"/>
        <end position="836"/>
    </location>
</feature>
<proteinExistence type="inferred from homology"/>
<evidence type="ECO:0000256" key="14">
    <source>
        <dbReference type="ARBA" id="ARBA00022741"/>
    </source>
</evidence>
<gene>
    <name evidence="30" type="primary">LOC123139678</name>
</gene>
<dbReference type="FunFam" id="3.30.200.20:FF:000432">
    <property type="entry name" value="LRR receptor-like serine/threonine-protein kinase EFR"/>
    <property type="match status" value="1"/>
</dbReference>
<dbReference type="FunFam" id="3.80.10.10:FF:000233">
    <property type="entry name" value="Leucine-rich repeat receptor-like protein kinase TDR"/>
    <property type="match status" value="1"/>
</dbReference>
<evidence type="ECO:0000256" key="8">
    <source>
        <dbReference type="ARBA" id="ARBA00022553"/>
    </source>
</evidence>
<evidence type="ECO:0000256" key="4">
    <source>
        <dbReference type="ARBA" id="ARBA00008684"/>
    </source>
</evidence>
<comment type="function">
    <text evidence="24">The processed protein kinase Xa21 chain released by protein cleavage after X.oryzae pv. oryzae protein Ax21 detection translocates into the nucleus where it can bind and regulate WRKY62, a transcription factor. Confers resistance to the bacterial pathogen X.oryzae pv. oryzae (Xoo).</text>
</comment>
<evidence type="ECO:0000256" key="26">
    <source>
        <dbReference type="PROSITE-ProRule" id="PRU10141"/>
    </source>
</evidence>
<evidence type="ECO:0000256" key="28">
    <source>
        <dbReference type="SAM" id="SignalP"/>
    </source>
</evidence>
<dbReference type="FunFam" id="3.80.10.10:FF:000288">
    <property type="entry name" value="LRR receptor-like serine/threonine-protein kinase EFR"/>
    <property type="match status" value="1"/>
</dbReference>
<keyword evidence="10" id="KW-0808">Transferase</keyword>
<dbReference type="Pfam" id="PF08263">
    <property type="entry name" value="LRRNT_2"/>
    <property type="match status" value="1"/>
</dbReference>
<sequence length="1207" mass="130406">MSGNGTGSKTVFSSETRSSKSKASSMLPVLLLLLLPYVLQSASVGASNNRTDVDSLLAFKASLSNKHGVLAAWNTTTDYCQWPGIGCSLKHKHRVTVLNLSSEVLGGTITPSIGNLSFLRILDLRRNNLQGEIPSSFGRLSRLRYLNLSNNSLHGDVNDELKNCTSLERMHIGSNRLTGEIPTWLGDLLSLKAIDLRNNNFTGTIPSSLTNLSTLQGIYFSTNQLEGAIPEGLGRLGVLAYIGLSENHLSGTIPTALFNLSSLIGLGLALNELSGKLAPKFGDNLPILNQLFIDRNHFTGNLPASLVNSTEIFALDVSFNNLIGRLPPEIGMQCPNFLSLGPNQFMATTQQDWEFMTLLTNCTRLSFLNLQGNRLGGVLPSSVANLSTQLQSLYVEGNEISGEIPFGIGNLVGLNQLELADNLFIGALPDTIGMLSSLQFLDLGYNLLTGFMPSSLGNLTQLLNLYTDNNTFEGPLPASLGRLPEITAATFSNNKFTGPLPKDIFNLSSLSDALDLSGNYFVGPLPPEVGGLTKLAQLYLSQNNLSGALPNELSNCQSLTELGLDDNSFDSTIPSSISKMRGLMLLNLTKNTLSGVIPQDASLGRLPEITSATFSNNKFTGPLPKDIFNISSLADALDLSSNFFLGPLPPEVGDLTKLARLYLSHNNLSGPLPGALSNCQSLTELRLDDNSFDSSIPSSINKMRGLMLLNLTKNTLSGLIPKDLGLMGGLEQLYLAHNNLSGHIPESLENMASLYQLDLSFNLLDGKVPLRGVFSNASGFSFGGNLRLCGGIVELRLPACKTKSVGCGFSKRHLTITLVTAIAGVILILSLMLVFLTMRMKSKTQSTTTGGFQLMDDSHPRVTYVELVQGTSGFAVNNLLGRGRYGSVYKCCLLLKNMMTTVAVKVFDLQQSGSFKSFQSECEALSKIRHRNLISVITCCSSSDLNQNDFKAIVFEFMPNGSLDRWLHMDVHVTHLLQGLTLMQRLNITVDIADALDYLHNNCEPPIIHCDLKPSNILLNEDLVAHVGDFGLAKILPESTVEQLINSKSSVGIRGTIGYVAPEYGEGGQVSSCGDVYSFGTVILELFTGMAPTHDMFRDGLTLQKHAENAFPGMLMQIANPALLSIEEANANSLQDGSNTMEHAIFSVMKVALSCSRHAPTERMCIRDAAAAIHRIRDGYVKARQNEGVVTAAYTARHFAETTRAAP</sequence>
<dbReference type="Gene3D" id="3.80.10.10">
    <property type="entry name" value="Ribonuclease Inhibitor"/>
    <property type="match status" value="3"/>
</dbReference>
<dbReference type="InterPro" id="IPR000719">
    <property type="entry name" value="Prot_kinase_dom"/>
</dbReference>
<keyword evidence="19" id="KW-0675">Receptor</keyword>
<dbReference type="Gene3D" id="3.30.200.20">
    <property type="entry name" value="Phosphorylase Kinase, domain 1"/>
    <property type="match status" value="1"/>
</dbReference>
<keyword evidence="15" id="KW-0418">Kinase</keyword>
<keyword evidence="11 27" id="KW-0812">Transmembrane</keyword>
<dbReference type="Pfam" id="PF07714">
    <property type="entry name" value="PK_Tyr_Ser-Thr"/>
    <property type="match status" value="1"/>
</dbReference>
<feature type="chain" id="PRO_5043179285" description="Receptor kinase-like protein Xa21" evidence="28">
    <location>
        <begin position="42"/>
        <end position="1207"/>
    </location>
</feature>
<dbReference type="OMA" id="YNGHEAW"/>
<keyword evidence="18 27" id="KW-0472">Membrane</keyword>
<dbReference type="GO" id="GO:0004674">
    <property type="term" value="F:protein serine/threonine kinase activity"/>
    <property type="evidence" value="ECO:0007669"/>
    <property type="project" value="UniProtKB-KW"/>
</dbReference>
<dbReference type="GO" id="GO:0005789">
    <property type="term" value="C:endoplasmic reticulum membrane"/>
    <property type="evidence" value="ECO:0007669"/>
    <property type="project" value="UniProtKB-SubCell"/>
</dbReference>
<dbReference type="InterPro" id="IPR051809">
    <property type="entry name" value="Plant_receptor-like_S/T_kinase"/>
</dbReference>
<dbReference type="InterPro" id="IPR003591">
    <property type="entry name" value="Leu-rich_rpt_typical-subtyp"/>
</dbReference>
<dbReference type="EC" id="2.7.11.1" evidence="5"/>
<comment type="similarity">
    <text evidence="4">Belongs to the protein kinase superfamily. Ser/Thr protein kinase family.</text>
</comment>
<keyword evidence="7" id="KW-0723">Serine/threonine-protein kinase</keyword>
<evidence type="ECO:0000256" key="3">
    <source>
        <dbReference type="ARBA" id="ARBA00004479"/>
    </source>
</evidence>
<evidence type="ECO:0000256" key="10">
    <source>
        <dbReference type="ARBA" id="ARBA00022679"/>
    </source>
</evidence>
<keyword evidence="14 26" id="KW-0547">Nucleotide-binding</keyword>
<feature type="domain" description="Protein kinase" evidence="29">
    <location>
        <begin position="874"/>
        <end position="1177"/>
    </location>
</feature>
<evidence type="ECO:0000256" key="19">
    <source>
        <dbReference type="ARBA" id="ARBA00023170"/>
    </source>
</evidence>
<dbReference type="InterPro" id="IPR011009">
    <property type="entry name" value="Kinase-like_dom_sf"/>
</dbReference>
<dbReference type="OrthoDB" id="676979at2759"/>
<evidence type="ECO:0000256" key="12">
    <source>
        <dbReference type="ARBA" id="ARBA00022729"/>
    </source>
</evidence>
<evidence type="ECO:0000256" key="20">
    <source>
        <dbReference type="ARBA" id="ARBA00023180"/>
    </source>
</evidence>
<dbReference type="PANTHER" id="PTHR27008">
    <property type="entry name" value="OS04G0122200 PROTEIN"/>
    <property type="match status" value="1"/>
</dbReference>
<dbReference type="PaxDb" id="4565-Traes_6BL_0BF40A1C3.2"/>
<comment type="catalytic activity">
    <reaction evidence="21">
        <text>L-threonyl-[protein] + ATP = O-phospho-L-threonyl-[protein] + ADP + H(+)</text>
        <dbReference type="Rhea" id="RHEA:46608"/>
        <dbReference type="Rhea" id="RHEA-COMP:11060"/>
        <dbReference type="Rhea" id="RHEA-COMP:11605"/>
        <dbReference type="ChEBI" id="CHEBI:15378"/>
        <dbReference type="ChEBI" id="CHEBI:30013"/>
        <dbReference type="ChEBI" id="CHEBI:30616"/>
        <dbReference type="ChEBI" id="CHEBI:61977"/>
        <dbReference type="ChEBI" id="CHEBI:456216"/>
        <dbReference type="EC" id="2.7.11.1"/>
    </reaction>
</comment>
<dbReference type="SUPFAM" id="SSF52047">
    <property type="entry name" value="RNI-like"/>
    <property type="match status" value="1"/>
</dbReference>
<dbReference type="PROSITE" id="PS00108">
    <property type="entry name" value="PROTEIN_KINASE_ST"/>
    <property type="match status" value="1"/>
</dbReference>
<evidence type="ECO:0000313" key="30">
    <source>
        <dbReference type="EnsemblPlants" id="TraesCS6B02G424100.1"/>
    </source>
</evidence>
<evidence type="ECO:0000256" key="21">
    <source>
        <dbReference type="ARBA" id="ARBA00047899"/>
    </source>
</evidence>
<keyword evidence="6" id="KW-1003">Cell membrane</keyword>
<dbReference type="STRING" id="4565.A0A3B6PTE2"/>
<dbReference type="Gene3D" id="1.10.510.10">
    <property type="entry name" value="Transferase(Phosphotransferase) domain 1"/>
    <property type="match status" value="1"/>
</dbReference>
<dbReference type="Gramene" id="TraesCS6B02G424100.1">
    <property type="protein sequence ID" value="TraesCS6B02G424100.1"/>
    <property type="gene ID" value="TraesCS6B02G424100"/>
</dbReference>
<evidence type="ECO:0000256" key="27">
    <source>
        <dbReference type="SAM" id="Phobius"/>
    </source>
</evidence>
<dbReference type="KEGG" id="taes:123139678"/>
<feature type="signal peptide" evidence="28">
    <location>
        <begin position="1"/>
        <end position="41"/>
    </location>
</feature>
<evidence type="ECO:0000256" key="23">
    <source>
        <dbReference type="ARBA" id="ARBA00054320"/>
    </source>
</evidence>
<evidence type="ECO:0000256" key="11">
    <source>
        <dbReference type="ARBA" id="ARBA00022692"/>
    </source>
</evidence>
<dbReference type="GO" id="GO:0009791">
    <property type="term" value="P:post-embryonic development"/>
    <property type="evidence" value="ECO:0007669"/>
    <property type="project" value="UniProtKB-ARBA"/>
</dbReference>
<comment type="function">
    <text evidence="23">Receptor kinase that detects X.oryzae pv. oryzae protein Ax21 to promote innate immunity. Following X.oryzae pv. oryzae protein Ax21 detection, undergoes cleavage, releasing the processed protein kinase Xa21 chain.</text>
</comment>
<comment type="subcellular location">
    <subcellularLocation>
        <location evidence="1">Cell membrane</location>
        <topology evidence="1">Single-pass membrane protein</topology>
    </subcellularLocation>
    <subcellularLocation>
        <location evidence="2">Endoplasmic reticulum membrane</location>
        <topology evidence="2">Single-pass membrane protein</topology>
    </subcellularLocation>
    <subcellularLocation>
        <location evidence="3">Membrane</location>
        <topology evidence="3">Single-pass type I membrane protein</topology>
    </subcellularLocation>
</comment>
<evidence type="ECO:0000256" key="25">
    <source>
        <dbReference type="ARBA" id="ARBA00072040"/>
    </source>
</evidence>
<evidence type="ECO:0000256" key="15">
    <source>
        <dbReference type="ARBA" id="ARBA00022777"/>
    </source>
</evidence>
<dbReference type="InterPro" id="IPR001245">
    <property type="entry name" value="Ser-Thr/Tyr_kinase_cat_dom"/>
</dbReference>
<dbReference type="Pfam" id="PF13855">
    <property type="entry name" value="LRR_8"/>
    <property type="match status" value="2"/>
</dbReference>
<dbReference type="FunFam" id="1.10.510.10:FF:000358">
    <property type="entry name" value="Putative leucine-rich repeat receptor-like serine/threonine-protein kinase"/>
    <property type="match status" value="1"/>
</dbReference>
<dbReference type="GO" id="GO:0005886">
    <property type="term" value="C:plasma membrane"/>
    <property type="evidence" value="ECO:0007669"/>
    <property type="project" value="UniProtKB-SubCell"/>
</dbReference>
<dbReference type="AlphaFoldDB" id="A0A3B6PTE2"/>
<dbReference type="Pfam" id="PF00560">
    <property type="entry name" value="LRR_1"/>
    <property type="match status" value="6"/>
</dbReference>
<evidence type="ECO:0000256" key="24">
    <source>
        <dbReference type="ARBA" id="ARBA00056628"/>
    </source>
</evidence>
<keyword evidence="13" id="KW-0677">Repeat</keyword>
<dbReference type="InterPro" id="IPR001611">
    <property type="entry name" value="Leu-rich_rpt"/>
</dbReference>
<dbReference type="FunFam" id="3.80.10.10:FF:000095">
    <property type="entry name" value="LRR receptor-like serine/threonine-protein kinase GSO1"/>
    <property type="match status" value="1"/>
</dbReference>
<reference evidence="30" key="1">
    <citation type="submission" date="2018-08" db="EMBL/GenBank/DDBJ databases">
        <authorList>
            <person name="Rossello M."/>
        </authorList>
    </citation>
    <scope>NUCLEOTIDE SEQUENCE [LARGE SCALE GENOMIC DNA]</scope>
    <source>
        <strain evidence="30">cv. Chinese Spring</strain>
    </source>
</reference>
<dbReference type="SUPFAM" id="SSF56112">
    <property type="entry name" value="Protein kinase-like (PK-like)"/>
    <property type="match status" value="1"/>
</dbReference>
<evidence type="ECO:0000256" key="9">
    <source>
        <dbReference type="ARBA" id="ARBA00022614"/>
    </source>
</evidence>
<evidence type="ECO:0000256" key="2">
    <source>
        <dbReference type="ARBA" id="ARBA00004389"/>
    </source>
</evidence>
<dbReference type="Gramene" id="TraesSTA6B03G03614530.1">
    <property type="protein sequence ID" value="TraesSTA6B03G03614530.1"/>
    <property type="gene ID" value="TraesSTA6B03G03614530"/>
</dbReference>
<evidence type="ECO:0000256" key="1">
    <source>
        <dbReference type="ARBA" id="ARBA00004162"/>
    </source>
</evidence>
<evidence type="ECO:0000313" key="31">
    <source>
        <dbReference type="Proteomes" id="UP000019116"/>
    </source>
</evidence>
<keyword evidence="9" id="KW-0433">Leucine-rich repeat</keyword>
<keyword evidence="12 28" id="KW-0732">Signal</keyword>
<keyword evidence="17 27" id="KW-1133">Transmembrane helix</keyword>
<keyword evidence="8" id="KW-0597">Phosphoprotein</keyword>
<dbReference type="GeneID" id="123139678"/>
<comment type="catalytic activity">
    <reaction evidence="22">
        <text>L-seryl-[protein] + ATP = O-phospho-L-seryl-[protein] + ADP + H(+)</text>
        <dbReference type="Rhea" id="RHEA:17989"/>
        <dbReference type="Rhea" id="RHEA-COMP:9863"/>
        <dbReference type="Rhea" id="RHEA-COMP:11604"/>
        <dbReference type="ChEBI" id="CHEBI:15378"/>
        <dbReference type="ChEBI" id="CHEBI:29999"/>
        <dbReference type="ChEBI" id="CHEBI:30616"/>
        <dbReference type="ChEBI" id="CHEBI:83421"/>
        <dbReference type="ChEBI" id="CHEBI:456216"/>
        <dbReference type="EC" id="2.7.11.1"/>
    </reaction>
</comment>
<dbReference type="InterPro" id="IPR032675">
    <property type="entry name" value="LRR_dom_sf"/>
</dbReference>
<name>A0A3B6PTE2_WHEAT</name>
<evidence type="ECO:0000256" key="7">
    <source>
        <dbReference type="ARBA" id="ARBA00022527"/>
    </source>
</evidence>
<evidence type="ECO:0000256" key="17">
    <source>
        <dbReference type="ARBA" id="ARBA00022989"/>
    </source>
</evidence>
<evidence type="ECO:0000256" key="16">
    <source>
        <dbReference type="ARBA" id="ARBA00022840"/>
    </source>
</evidence>
<dbReference type="RefSeq" id="XP_044415347.1">
    <property type="nucleotide sequence ID" value="XM_044559412.1"/>
</dbReference>
<dbReference type="PROSITE" id="PS50011">
    <property type="entry name" value="PROTEIN_KINASE_DOM"/>
    <property type="match status" value="1"/>
</dbReference>
<dbReference type="InterPro" id="IPR008271">
    <property type="entry name" value="Ser/Thr_kinase_AS"/>
</dbReference>
<dbReference type="Proteomes" id="UP000019116">
    <property type="component" value="Chromosome 6B"/>
</dbReference>
<keyword evidence="31" id="KW-1185">Reference proteome</keyword>
<organism evidence="30">
    <name type="scientific">Triticum aestivum</name>
    <name type="common">Wheat</name>
    <dbReference type="NCBI Taxonomy" id="4565"/>
    <lineage>
        <taxon>Eukaryota</taxon>
        <taxon>Viridiplantae</taxon>
        <taxon>Streptophyta</taxon>
        <taxon>Embryophyta</taxon>
        <taxon>Tracheophyta</taxon>
        <taxon>Spermatophyta</taxon>
        <taxon>Magnoliopsida</taxon>
        <taxon>Liliopsida</taxon>
        <taxon>Poales</taxon>
        <taxon>Poaceae</taxon>
        <taxon>BOP clade</taxon>
        <taxon>Pooideae</taxon>
        <taxon>Triticodae</taxon>
        <taxon>Triticeae</taxon>
        <taxon>Triticinae</taxon>
        <taxon>Triticum</taxon>
    </lineage>
</organism>
<dbReference type="InterPro" id="IPR013210">
    <property type="entry name" value="LRR_N_plant-typ"/>
</dbReference>
<dbReference type="PROSITE" id="PS00107">
    <property type="entry name" value="PROTEIN_KINASE_ATP"/>
    <property type="match status" value="1"/>
</dbReference>
<dbReference type="InterPro" id="IPR017441">
    <property type="entry name" value="Protein_kinase_ATP_BS"/>
</dbReference>
<dbReference type="Gramene" id="TraesCS6B03G1188600.1">
    <property type="protein sequence ID" value="TraesCS6B03G1188600.1.CDS"/>
    <property type="gene ID" value="TraesCS6B03G1188600"/>
</dbReference>
<dbReference type="SMART" id="SM00220">
    <property type="entry name" value="S_TKc"/>
    <property type="match status" value="1"/>
</dbReference>
<evidence type="ECO:0000256" key="13">
    <source>
        <dbReference type="ARBA" id="ARBA00022737"/>
    </source>
</evidence>
<evidence type="ECO:0000259" key="29">
    <source>
        <dbReference type="PROSITE" id="PS50011"/>
    </source>
</evidence>
<dbReference type="GO" id="GO:0005524">
    <property type="term" value="F:ATP binding"/>
    <property type="evidence" value="ECO:0007669"/>
    <property type="project" value="UniProtKB-UniRule"/>
</dbReference>
<feature type="binding site" evidence="26">
    <location>
        <position position="905"/>
    </location>
    <ligand>
        <name>ATP</name>
        <dbReference type="ChEBI" id="CHEBI:30616"/>
    </ligand>
</feature>
<accession>A0A3B6PTE2</accession>
<dbReference type="PANTHER" id="PTHR27008:SF521">
    <property type="entry name" value="OS11G0490200 PROTEIN"/>
    <property type="match status" value="1"/>
</dbReference>
<evidence type="ECO:0000256" key="5">
    <source>
        <dbReference type="ARBA" id="ARBA00012513"/>
    </source>
</evidence>
<keyword evidence="20" id="KW-0325">Glycoprotein</keyword>
<evidence type="ECO:0000256" key="6">
    <source>
        <dbReference type="ARBA" id="ARBA00022475"/>
    </source>
</evidence>
<dbReference type="SMR" id="A0A3B6PTE2"/>
<reference evidence="30" key="2">
    <citation type="submission" date="2018-10" db="UniProtKB">
        <authorList>
            <consortium name="EnsemblPlants"/>
        </authorList>
    </citation>
    <scope>IDENTIFICATION</scope>
</reference>
<evidence type="ECO:0000256" key="18">
    <source>
        <dbReference type="ARBA" id="ARBA00023136"/>
    </source>
</evidence>
<dbReference type="SUPFAM" id="SSF52058">
    <property type="entry name" value="L domain-like"/>
    <property type="match status" value="1"/>
</dbReference>
<evidence type="ECO:0000256" key="22">
    <source>
        <dbReference type="ARBA" id="ARBA00048679"/>
    </source>
</evidence>
<dbReference type="SMART" id="SM00369">
    <property type="entry name" value="LRR_TYP"/>
    <property type="match status" value="9"/>
</dbReference>
<protein>
    <recommendedName>
        <fullName evidence="25">Receptor kinase-like protein Xa21</fullName>
        <ecNumber evidence="5">2.7.11.1</ecNumber>
    </recommendedName>
</protein>
<keyword evidence="16 26" id="KW-0067">ATP-binding</keyword>